<organism evidence="1 2">
    <name type="scientific">Dialister hominis</name>
    <dbReference type="NCBI Taxonomy" id="2582419"/>
    <lineage>
        <taxon>Bacteria</taxon>
        <taxon>Bacillati</taxon>
        <taxon>Bacillota</taxon>
        <taxon>Negativicutes</taxon>
        <taxon>Veillonellales</taxon>
        <taxon>Veillonellaceae</taxon>
        <taxon>Dialister</taxon>
    </lineage>
</organism>
<name>A0A8D5A785_9FIRM</name>
<dbReference type="AlphaFoldDB" id="A0A8D5A785"/>
<evidence type="ECO:0000313" key="2">
    <source>
        <dbReference type="Proteomes" id="UP000320585"/>
    </source>
</evidence>
<sequence length="78" mass="8769">MVSGYKNDGANTSLLPAPVEPSMRLTDSVRAKFELRESVRAKIGIRERWEEENFLGEVMIKTAQPAHVLGTTSHPRNF</sequence>
<accession>A0A8D5A785</accession>
<proteinExistence type="predicted"/>
<dbReference type="Proteomes" id="UP000320585">
    <property type="component" value="Chromosome"/>
</dbReference>
<evidence type="ECO:0000313" key="1">
    <source>
        <dbReference type="EMBL" id="BBK26200.1"/>
    </source>
</evidence>
<dbReference type="KEGG" id="dho:Dia5BBH33_21350"/>
<keyword evidence="2" id="KW-1185">Reference proteome</keyword>
<gene>
    <name evidence="1" type="ORF">Dia5BBH33_21350</name>
</gene>
<dbReference type="EMBL" id="AP019697">
    <property type="protein sequence ID" value="BBK26200.1"/>
    <property type="molecule type" value="Genomic_DNA"/>
</dbReference>
<reference evidence="2" key="1">
    <citation type="submission" date="2019-05" db="EMBL/GenBank/DDBJ databases">
        <title>Complete genome sequencing of Dialister sp. strain 5BBH33.</title>
        <authorList>
            <person name="Sakamoto M."/>
            <person name="Murakami T."/>
            <person name="Mori H."/>
        </authorList>
    </citation>
    <scope>NUCLEOTIDE SEQUENCE [LARGE SCALE GENOMIC DNA]</scope>
    <source>
        <strain evidence="2">5BBH33</strain>
    </source>
</reference>
<protein>
    <submittedName>
        <fullName evidence="1">Uncharacterized protein</fullName>
    </submittedName>
</protein>